<proteinExistence type="inferred from homology"/>
<dbReference type="Proteomes" id="UP000219042">
    <property type="component" value="Unassembled WGS sequence"/>
</dbReference>
<evidence type="ECO:0000256" key="6">
    <source>
        <dbReference type="ARBA" id="ARBA00022729"/>
    </source>
</evidence>
<dbReference type="InterPro" id="IPR039426">
    <property type="entry name" value="TonB-dep_rcpt-like"/>
</dbReference>
<evidence type="ECO:0000256" key="11">
    <source>
        <dbReference type="ARBA" id="ARBA00023237"/>
    </source>
</evidence>
<dbReference type="InterPro" id="IPR000531">
    <property type="entry name" value="Beta-barrel_TonB"/>
</dbReference>
<dbReference type="RefSeq" id="WP_097079710.1">
    <property type="nucleotide sequence ID" value="NZ_BAABHT010000016.1"/>
</dbReference>
<evidence type="ECO:0000256" key="7">
    <source>
        <dbReference type="ARBA" id="ARBA00023004"/>
    </source>
</evidence>
<evidence type="ECO:0000256" key="9">
    <source>
        <dbReference type="ARBA" id="ARBA00023077"/>
    </source>
</evidence>
<dbReference type="InterPro" id="IPR010917">
    <property type="entry name" value="TonB_rcpt_CS"/>
</dbReference>
<feature type="domain" description="TonB-dependent receptor-like beta-barrel" evidence="15">
    <location>
        <begin position="282"/>
        <end position="779"/>
    </location>
</feature>
<dbReference type="PROSITE" id="PS51257">
    <property type="entry name" value="PROKAR_LIPOPROTEIN"/>
    <property type="match status" value="1"/>
</dbReference>
<dbReference type="PROSITE" id="PS52016">
    <property type="entry name" value="TONB_DEPENDENT_REC_3"/>
    <property type="match status" value="1"/>
</dbReference>
<feature type="domain" description="TonB-dependent receptor plug" evidence="16">
    <location>
        <begin position="77"/>
        <end position="183"/>
    </location>
</feature>
<dbReference type="PROSITE" id="PS01156">
    <property type="entry name" value="TONB_DEPENDENT_REC_2"/>
    <property type="match status" value="1"/>
</dbReference>
<evidence type="ECO:0000256" key="3">
    <source>
        <dbReference type="ARBA" id="ARBA00022452"/>
    </source>
</evidence>
<dbReference type="Pfam" id="PF00593">
    <property type="entry name" value="TonB_dep_Rec_b-barrel"/>
    <property type="match status" value="1"/>
</dbReference>
<evidence type="ECO:0000256" key="14">
    <source>
        <dbReference type="RuleBase" id="RU003357"/>
    </source>
</evidence>
<dbReference type="PANTHER" id="PTHR32552">
    <property type="entry name" value="FERRICHROME IRON RECEPTOR-RELATED"/>
    <property type="match status" value="1"/>
</dbReference>
<keyword evidence="9 14" id="KW-0798">TonB box</keyword>
<comment type="similarity">
    <text evidence="12 14">Belongs to the TonB-dependent receptor family.</text>
</comment>
<feature type="short sequence motif" description="TonB C-terminal box" evidence="13">
    <location>
        <begin position="797"/>
        <end position="814"/>
    </location>
</feature>
<comment type="subcellular location">
    <subcellularLocation>
        <location evidence="1 12">Cell outer membrane</location>
        <topology evidence="1 12">Multi-pass membrane protein</topology>
    </subcellularLocation>
</comment>
<evidence type="ECO:0000259" key="15">
    <source>
        <dbReference type="Pfam" id="PF00593"/>
    </source>
</evidence>
<name>A0A240ECH7_9GAMM</name>
<dbReference type="Gene3D" id="2.40.170.20">
    <property type="entry name" value="TonB-dependent receptor, beta-barrel domain"/>
    <property type="match status" value="1"/>
</dbReference>
<dbReference type="OrthoDB" id="127311at2"/>
<evidence type="ECO:0000256" key="8">
    <source>
        <dbReference type="ARBA" id="ARBA00023065"/>
    </source>
</evidence>
<accession>A0A240ECH7</accession>
<evidence type="ECO:0000256" key="13">
    <source>
        <dbReference type="PROSITE-ProRule" id="PRU10144"/>
    </source>
</evidence>
<keyword evidence="5 12" id="KW-0812">Transmembrane</keyword>
<evidence type="ECO:0000256" key="10">
    <source>
        <dbReference type="ARBA" id="ARBA00023136"/>
    </source>
</evidence>
<organism evidence="17 18">
    <name type="scientific">Acinetobacter puyangensis</name>
    <dbReference type="NCBI Taxonomy" id="1096779"/>
    <lineage>
        <taxon>Bacteria</taxon>
        <taxon>Pseudomonadati</taxon>
        <taxon>Pseudomonadota</taxon>
        <taxon>Gammaproteobacteria</taxon>
        <taxon>Moraxellales</taxon>
        <taxon>Moraxellaceae</taxon>
        <taxon>Acinetobacter</taxon>
    </lineage>
</organism>
<keyword evidence="18" id="KW-1185">Reference proteome</keyword>
<dbReference type="PANTHER" id="PTHR32552:SF81">
    <property type="entry name" value="TONB-DEPENDENT OUTER MEMBRANE RECEPTOR"/>
    <property type="match status" value="1"/>
</dbReference>
<keyword evidence="6" id="KW-0732">Signal</keyword>
<keyword evidence="8" id="KW-0406">Ion transport</keyword>
<evidence type="ECO:0000313" key="18">
    <source>
        <dbReference type="Proteomes" id="UP000219042"/>
    </source>
</evidence>
<dbReference type="AlphaFoldDB" id="A0A240ECH7"/>
<reference evidence="18" key="1">
    <citation type="submission" date="2016-09" db="EMBL/GenBank/DDBJ databases">
        <authorList>
            <person name="Varghese N."/>
            <person name="Submissions S."/>
        </authorList>
    </citation>
    <scope>NUCLEOTIDE SEQUENCE [LARGE SCALE GENOMIC DNA]</scope>
    <source>
        <strain evidence="18">ANC 4466</strain>
    </source>
</reference>
<dbReference type="GO" id="GO:0009279">
    <property type="term" value="C:cell outer membrane"/>
    <property type="evidence" value="ECO:0007669"/>
    <property type="project" value="UniProtKB-SubCell"/>
</dbReference>
<keyword evidence="11 12" id="KW-0998">Cell outer membrane</keyword>
<keyword evidence="4" id="KW-0410">Iron transport</keyword>
<dbReference type="InterPro" id="IPR012910">
    <property type="entry name" value="Plug_dom"/>
</dbReference>
<evidence type="ECO:0000256" key="2">
    <source>
        <dbReference type="ARBA" id="ARBA00022448"/>
    </source>
</evidence>
<evidence type="ECO:0000256" key="1">
    <source>
        <dbReference type="ARBA" id="ARBA00004571"/>
    </source>
</evidence>
<dbReference type="SUPFAM" id="SSF56935">
    <property type="entry name" value="Porins"/>
    <property type="match status" value="1"/>
</dbReference>
<dbReference type="EMBL" id="OANT01000007">
    <property type="protein sequence ID" value="SNX45953.1"/>
    <property type="molecule type" value="Genomic_DNA"/>
</dbReference>
<sequence>MEKMKAKFNLGNAIQPSQLAQSIAWILLGCTTSTMVLAQDEVQQTPQSGIVQQPVNEADVVKLDAVVVTTRRREEKAQDVPTPISILSGQTLESQRLSRVEDLQQALPSLNVAFQNPRQSSVAIRGLGNNPASDGLEASVGVYLDNVYLGRPGMVVFDILDVAQLELLRGPQGTLFGKNTTAGLLNITSKAPTFYPDNTLELSAGERNYFQAKGSLSDALTETVAGRFSFYKTVQDGFIENVAQPDADKLNDIDRQGVRGQILWQPSDNFNLRWIADYHEEDDQQGMTVTYSRGPTFTHREYGANYNQYLSNVAQAGGDTQILNWKDKKISADASQRMQVNQGGTSAEANWTLDSGKKLTSISAYRFWNFTPTNSDNTTADAIRNTGVAVEDKQYSQELRLASASNPTFDWVTGLYYFQQNLTNHSFTYYGDAADPLLFYQNEVLRPGVANNNANILNNRETHTYGYADTKSYAVFGQGTWHAAPKLDITAGGRITYEDKEARVNRLAPIGGVNTNYQTVLNNQIGAYDSGKLTISDTSYSGLLTASYKINPNNLFYATYSHGEKSGGFNLAVGTAPSVGADSLKVDPEIADNYEIGLKQTLWNNRLQLNSNLFWVDVKDYQTTGTQQIGTNYVSVLDNAGKVRSRGAEIDATIRPIQGLTVNVNGSWNDAKYTKYEGAPAPSAVSIPTGVAYQDLTGQRVYGVPEWIANVNFRYDLKHKNRWQPYIAGSYSWRDWSYGNLDNAKESIIDAYGLLNASVGTRYNIGENQLDVSLWAKNLTDKTYVTNVFNWMNGSSGAILGQPRTIGATLKLSF</sequence>
<evidence type="ECO:0000256" key="4">
    <source>
        <dbReference type="ARBA" id="ARBA00022496"/>
    </source>
</evidence>
<dbReference type="InterPro" id="IPR036942">
    <property type="entry name" value="Beta-barrel_TonB_sf"/>
</dbReference>
<evidence type="ECO:0000259" key="16">
    <source>
        <dbReference type="Pfam" id="PF07715"/>
    </source>
</evidence>
<dbReference type="Pfam" id="PF07715">
    <property type="entry name" value="Plug"/>
    <property type="match status" value="1"/>
</dbReference>
<keyword evidence="7" id="KW-0408">Iron</keyword>
<evidence type="ECO:0000256" key="5">
    <source>
        <dbReference type="ARBA" id="ARBA00022692"/>
    </source>
</evidence>
<evidence type="ECO:0000313" key="17">
    <source>
        <dbReference type="EMBL" id="SNX45953.1"/>
    </source>
</evidence>
<evidence type="ECO:0000256" key="12">
    <source>
        <dbReference type="PROSITE-ProRule" id="PRU01360"/>
    </source>
</evidence>
<keyword evidence="3 12" id="KW-1134">Transmembrane beta strand</keyword>
<gene>
    <name evidence="17" type="ORF">SAMN05421731_10740</name>
</gene>
<keyword evidence="10 12" id="KW-0472">Membrane</keyword>
<keyword evidence="2 12" id="KW-0813">Transport</keyword>
<dbReference type="CDD" id="cd01347">
    <property type="entry name" value="ligand_gated_channel"/>
    <property type="match status" value="1"/>
</dbReference>
<protein>
    <submittedName>
        <fullName evidence="17">Iron complex outermembrane recepter protein</fullName>
    </submittedName>
</protein>
<dbReference type="GO" id="GO:0006826">
    <property type="term" value="P:iron ion transport"/>
    <property type="evidence" value="ECO:0007669"/>
    <property type="project" value="UniProtKB-KW"/>
</dbReference>